<name>A0A2T1NAH9_9FLAO</name>
<keyword evidence="1" id="KW-0472">Membrane</keyword>
<protein>
    <recommendedName>
        <fullName evidence="4">Lipoprotein</fullName>
    </recommendedName>
</protein>
<comment type="caution">
    <text evidence="2">The sequence shown here is derived from an EMBL/GenBank/DDBJ whole genome shotgun (WGS) entry which is preliminary data.</text>
</comment>
<dbReference type="RefSeq" id="WP_106679155.1">
    <property type="nucleotide sequence ID" value="NZ_JACHWV010000003.1"/>
</dbReference>
<dbReference type="AlphaFoldDB" id="A0A2T1NAH9"/>
<accession>A0A2T1NAH9</accession>
<feature type="transmembrane region" description="Helical" evidence="1">
    <location>
        <begin position="134"/>
        <end position="154"/>
    </location>
</feature>
<sequence>MKSIYKIIVLIIWTISVQSCDVQKKALKTKTATTTNTDKSETTDTKRFDFTKTNVDLEEFEFKPTNPLFAMEIVTPDGDTIKAKNTTISKKKQNTQTFNNKQEQTNTNIKDNSVIDESSKFKDTEKQETFNPQYFIYALAVLVLLVIIGFIFLANQINKIKTLIP</sequence>
<proteinExistence type="predicted"/>
<dbReference type="PROSITE" id="PS51257">
    <property type="entry name" value="PROKAR_LIPOPROTEIN"/>
    <property type="match status" value="1"/>
</dbReference>
<evidence type="ECO:0000313" key="2">
    <source>
        <dbReference type="EMBL" id="PSG89151.1"/>
    </source>
</evidence>
<reference evidence="2 3" key="1">
    <citation type="submission" date="2018-03" db="EMBL/GenBank/DDBJ databases">
        <title>Mesoflavibacter sp. HG37 and Mesoflavibacter sp. HG96 sp.nov., two marine bacteria isolated from seawater of Western Pacific Ocean.</title>
        <authorList>
            <person name="Cheng H."/>
            <person name="Wu Y.-H."/>
            <person name="Guo L.-L."/>
            <person name="Xu X.-W."/>
        </authorList>
    </citation>
    <scope>NUCLEOTIDE SEQUENCE [LARGE SCALE GENOMIC DNA]</scope>
    <source>
        <strain evidence="2 3">KCTC 42117</strain>
    </source>
</reference>
<organism evidence="2 3">
    <name type="scientific">Mesoflavibacter zeaxanthinifaciens subsp. sabulilitoris</name>
    <dbReference type="NCBI Taxonomy" id="1520893"/>
    <lineage>
        <taxon>Bacteria</taxon>
        <taxon>Pseudomonadati</taxon>
        <taxon>Bacteroidota</taxon>
        <taxon>Flavobacteriia</taxon>
        <taxon>Flavobacteriales</taxon>
        <taxon>Flavobacteriaceae</taxon>
        <taxon>Mesoflavibacter</taxon>
    </lineage>
</organism>
<keyword evidence="3" id="KW-1185">Reference proteome</keyword>
<keyword evidence="1" id="KW-1133">Transmembrane helix</keyword>
<dbReference type="Proteomes" id="UP000238430">
    <property type="component" value="Unassembled WGS sequence"/>
</dbReference>
<evidence type="ECO:0000256" key="1">
    <source>
        <dbReference type="SAM" id="Phobius"/>
    </source>
</evidence>
<evidence type="ECO:0000313" key="3">
    <source>
        <dbReference type="Proteomes" id="UP000238430"/>
    </source>
</evidence>
<keyword evidence="1" id="KW-0812">Transmembrane</keyword>
<gene>
    <name evidence="2" type="ORF">C7H61_09345</name>
</gene>
<evidence type="ECO:0008006" key="4">
    <source>
        <dbReference type="Google" id="ProtNLM"/>
    </source>
</evidence>
<dbReference type="EMBL" id="PXOT01000024">
    <property type="protein sequence ID" value="PSG89151.1"/>
    <property type="molecule type" value="Genomic_DNA"/>
</dbReference>